<reference evidence="2" key="1">
    <citation type="submission" date="2020-10" db="EMBL/GenBank/DDBJ databases">
        <authorList>
            <person name="Kikuchi T."/>
        </authorList>
    </citation>
    <scope>NUCLEOTIDE SEQUENCE</scope>
    <source>
        <strain evidence="2">NKZ352</strain>
    </source>
</reference>
<dbReference type="OrthoDB" id="5873448at2759"/>
<name>A0A8S1HLZ4_9PELO</name>
<protein>
    <submittedName>
        <fullName evidence="2">Uncharacterized protein</fullName>
    </submittedName>
</protein>
<feature type="compositionally biased region" description="Polar residues" evidence="1">
    <location>
        <begin position="82"/>
        <end position="96"/>
    </location>
</feature>
<keyword evidence="3" id="KW-1185">Reference proteome</keyword>
<organism evidence="2 3">
    <name type="scientific">Caenorhabditis auriculariae</name>
    <dbReference type="NCBI Taxonomy" id="2777116"/>
    <lineage>
        <taxon>Eukaryota</taxon>
        <taxon>Metazoa</taxon>
        <taxon>Ecdysozoa</taxon>
        <taxon>Nematoda</taxon>
        <taxon>Chromadorea</taxon>
        <taxon>Rhabditida</taxon>
        <taxon>Rhabditina</taxon>
        <taxon>Rhabditomorpha</taxon>
        <taxon>Rhabditoidea</taxon>
        <taxon>Rhabditidae</taxon>
        <taxon>Peloderinae</taxon>
        <taxon>Caenorhabditis</taxon>
    </lineage>
</organism>
<dbReference type="AlphaFoldDB" id="A0A8S1HLZ4"/>
<dbReference type="Proteomes" id="UP000835052">
    <property type="component" value="Unassembled WGS sequence"/>
</dbReference>
<feature type="region of interest" description="Disordered" evidence="1">
    <location>
        <begin position="82"/>
        <end position="119"/>
    </location>
</feature>
<evidence type="ECO:0000313" key="3">
    <source>
        <dbReference type="Proteomes" id="UP000835052"/>
    </source>
</evidence>
<accession>A0A8S1HLZ4</accession>
<evidence type="ECO:0000313" key="2">
    <source>
        <dbReference type="EMBL" id="CAD6196081.1"/>
    </source>
</evidence>
<feature type="compositionally biased region" description="Basic and acidic residues" evidence="1">
    <location>
        <begin position="101"/>
        <end position="110"/>
    </location>
</feature>
<feature type="region of interest" description="Disordered" evidence="1">
    <location>
        <begin position="1"/>
        <end position="43"/>
    </location>
</feature>
<sequence length="119" mass="13392">MRRTPIAATITSRPSVRSPDAFITARPSEPMSRKTDVATGHAPSPYLRRFRLPNLNTVRVIDDAATPEDEVAKVDLINSLKNDAVSQKPVQQTENSQIRKKSLEPAEKRPFYHPQRLFG</sequence>
<comment type="caution">
    <text evidence="2">The sequence shown here is derived from an EMBL/GenBank/DDBJ whole genome shotgun (WGS) entry which is preliminary data.</text>
</comment>
<proteinExistence type="predicted"/>
<evidence type="ECO:0000256" key="1">
    <source>
        <dbReference type="SAM" id="MobiDB-lite"/>
    </source>
</evidence>
<dbReference type="EMBL" id="CAJGYM010000066">
    <property type="protein sequence ID" value="CAD6196081.1"/>
    <property type="molecule type" value="Genomic_DNA"/>
</dbReference>
<gene>
    <name evidence="2" type="ORF">CAUJ_LOCUS11996</name>
</gene>